<dbReference type="InterPro" id="IPR019080">
    <property type="entry name" value="YqaJ_viral_recombinase"/>
</dbReference>
<sequence length="899" mass="100575">MANKRNKQKKSRRVISKTNRTNALQRNAKEIKYGSESNSVVDQHNISLAAVAYCCRKSSQDYPLLVESENQQHEFQPVTGRRIIDINYLFSQLQEKARHNNLFDCKAGNFRLISEKRIGLLSVFKFECNMCKQICLIKSENTDTENIDVNIAATTGMVASGIGYSQLEELFSSMNIHIFSTKTAESMKAAAEEEKKLAIEEGRTKNGIPVIDVYVDASWCARSYGSNYKAASGTAAIIGRRTGKILFLAVKNKYCLVCARAESKNSPPNEHKCYKNFDGSSCSMEGEIITEGFQQSIPMYGIIYKRMIADGDASTYAKVLKADPYKSQNITVEKIECKNHILRNLCKKMQSLVAETKFPLACRKTLTNLRIMSLRKAIVRSIKHHSTSENTKDIAIQLLHNDVINSLSHAYGDHRMCQDYNCDKGNVFSDGLKCIQNSTFLFRLNSIISNVAAKSRSLVENVNTNIVECFNNVIAKFIGGKRINFALKQGYQGRVSAAVVSFNEKAAISHVFKTLTNKNQSAAGLAGVAKVGTAVGPVAAAGPAGLAEVVERKREKERAQKRKSSLEHPAKKIKKVAVSKQNDYGPASSDPDMSECDLEIAKKEFLKNLATLTADRDGIERNTILQRDSSEWLEIRKNLITASNFSPVCKRQVSKDTAPLVKNILYKSNISHVVSIAHGIENEQQALQKIEQQENVSIEPCGLFIDKDFPFIGATPDGLIGNDVLVEVKCPFAASKIGLTKAIEENKIQILKYNKKTRTTTINKRIGRRQCLFGIWAGEKEPVHIERIEKDDEFWKSNMESKLSHFYHKCLLPEIINPRHTRGMPIRNLTLECEPTESENKENESFLSQNIINLQPCPISSPTGQCSEDLDYKLNKDPNATLGWDEPGPSTRTLNYNEF</sequence>
<name>A0ABD0SG16_LOXSC</name>
<feature type="domain" description="Mutator-like transposase" evidence="3">
    <location>
        <begin position="80"/>
        <end position="419"/>
    </location>
</feature>
<feature type="domain" description="YqaJ viral recombinase" evidence="2">
    <location>
        <begin position="631"/>
        <end position="736"/>
    </location>
</feature>
<evidence type="ECO:0000313" key="4">
    <source>
        <dbReference type="EMBL" id="KAL0818780.1"/>
    </source>
</evidence>
<dbReference type="EMBL" id="JBEDNZ010000021">
    <property type="protein sequence ID" value="KAL0818780.1"/>
    <property type="molecule type" value="Genomic_DNA"/>
</dbReference>
<dbReference type="Proteomes" id="UP001549921">
    <property type="component" value="Unassembled WGS sequence"/>
</dbReference>
<gene>
    <name evidence="4" type="ORF">ABMA28_008107</name>
</gene>
<evidence type="ECO:0008006" key="6">
    <source>
        <dbReference type="Google" id="ProtNLM"/>
    </source>
</evidence>
<evidence type="ECO:0000259" key="3">
    <source>
        <dbReference type="Pfam" id="PF20700"/>
    </source>
</evidence>
<protein>
    <recommendedName>
        <fullName evidence="6">YqaJ viral recombinase domain-containing protein</fullName>
    </recommendedName>
</protein>
<dbReference type="PANTHER" id="PTHR46609">
    <property type="entry name" value="EXONUCLEASE, PHAGE-TYPE/RECB, C-TERMINAL DOMAIN-CONTAINING PROTEIN"/>
    <property type="match status" value="1"/>
</dbReference>
<feature type="region of interest" description="Disordered" evidence="1">
    <location>
        <begin position="551"/>
        <end position="593"/>
    </location>
</feature>
<dbReference type="Gene3D" id="3.90.320.10">
    <property type="match status" value="1"/>
</dbReference>
<dbReference type="InterPro" id="IPR011335">
    <property type="entry name" value="Restrct_endonuc-II-like"/>
</dbReference>
<dbReference type="CDD" id="cd22343">
    <property type="entry name" value="PDDEXK_lambda_exonuclease-like"/>
    <property type="match status" value="1"/>
</dbReference>
<evidence type="ECO:0000259" key="2">
    <source>
        <dbReference type="Pfam" id="PF09588"/>
    </source>
</evidence>
<reference evidence="4 5" key="1">
    <citation type="submission" date="2024-06" db="EMBL/GenBank/DDBJ databases">
        <title>A chromosome-level genome assembly of beet webworm, Loxostege sticticalis.</title>
        <authorList>
            <person name="Zhang Y."/>
        </authorList>
    </citation>
    <scope>NUCLEOTIDE SEQUENCE [LARGE SCALE GENOMIC DNA]</scope>
    <source>
        <strain evidence="4">AQ028</strain>
        <tissue evidence="4">Male pupae</tissue>
    </source>
</reference>
<evidence type="ECO:0000256" key="1">
    <source>
        <dbReference type="SAM" id="MobiDB-lite"/>
    </source>
</evidence>
<dbReference type="Pfam" id="PF20700">
    <property type="entry name" value="Mutator"/>
    <property type="match status" value="1"/>
</dbReference>
<dbReference type="InterPro" id="IPR011604">
    <property type="entry name" value="PDDEXK-like_dom_sf"/>
</dbReference>
<feature type="compositionally biased region" description="Basic and acidic residues" evidence="1">
    <location>
        <begin position="551"/>
        <end position="570"/>
    </location>
</feature>
<dbReference type="InterPro" id="IPR051703">
    <property type="entry name" value="NF-kappa-B_Signaling_Reg"/>
</dbReference>
<dbReference type="AlphaFoldDB" id="A0ABD0SG16"/>
<dbReference type="SUPFAM" id="SSF52980">
    <property type="entry name" value="Restriction endonuclease-like"/>
    <property type="match status" value="1"/>
</dbReference>
<evidence type="ECO:0000313" key="5">
    <source>
        <dbReference type="Proteomes" id="UP001549921"/>
    </source>
</evidence>
<dbReference type="InterPro" id="IPR049012">
    <property type="entry name" value="Mutator_transp_dom"/>
</dbReference>
<accession>A0ABD0SG16</accession>
<dbReference type="GO" id="GO:0006281">
    <property type="term" value="P:DNA repair"/>
    <property type="evidence" value="ECO:0007669"/>
    <property type="project" value="UniProtKB-ARBA"/>
</dbReference>
<dbReference type="Pfam" id="PF09588">
    <property type="entry name" value="YqaJ"/>
    <property type="match status" value="1"/>
</dbReference>
<organism evidence="4 5">
    <name type="scientific">Loxostege sticticalis</name>
    <name type="common">Beet webworm moth</name>
    <dbReference type="NCBI Taxonomy" id="481309"/>
    <lineage>
        <taxon>Eukaryota</taxon>
        <taxon>Metazoa</taxon>
        <taxon>Ecdysozoa</taxon>
        <taxon>Arthropoda</taxon>
        <taxon>Hexapoda</taxon>
        <taxon>Insecta</taxon>
        <taxon>Pterygota</taxon>
        <taxon>Neoptera</taxon>
        <taxon>Endopterygota</taxon>
        <taxon>Lepidoptera</taxon>
        <taxon>Glossata</taxon>
        <taxon>Ditrysia</taxon>
        <taxon>Pyraloidea</taxon>
        <taxon>Crambidae</taxon>
        <taxon>Pyraustinae</taxon>
        <taxon>Loxostege</taxon>
    </lineage>
</organism>
<proteinExistence type="predicted"/>
<dbReference type="PANTHER" id="PTHR46609:SF8">
    <property type="entry name" value="YQAJ VIRAL RECOMBINASE DOMAIN-CONTAINING PROTEIN"/>
    <property type="match status" value="1"/>
</dbReference>
<comment type="caution">
    <text evidence="4">The sequence shown here is derived from an EMBL/GenBank/DDBJ whole genome shotgun (WGS) entry which is preliminary data.</text>
</comment>